<organism evidence="1 2">
    <name type="scientific">Methanolobus vulcani</name>
    <dbReference type="NCBI Taxonomy" id="38026"/>
    <lineage>
        <taxon>Archaea</taxon>
        <taxon>Methanobacteriati</taxon>
        <taxon>Methanobacteriota</taxon>
        <taxon>Stenosarchaea group</taxon>
        <taxon>Methanomicrobia</taxon>
        <taxon>Methanosarcinales</taxon>
        <taxon>Methanosarcinaceae</taxon>
        <taxon>Methanolobus</taxon>
    </lineage>
</organism>
<reference evidence="1 2" key="1">
    <citation type="submission" date="2019-06" db="EMBL/GenBank/DDBJ databases">
        <title>Draft genome sequence of Methanolobus vulcani B1d.</title>
        <authorList>
            <person name="Creighbaum A.J."/>
            <person name="Ticak T."/>
            <person name="Hariraju D."/>
            <person name="Arivett B.A."/>
            <person name="Ferguson D.J.Jr."/>
        </authorList>
    </citation>
    <scope>NUCLEOTIDE SEQUENCE [LARGE SCALE GENOMIC DNA]</scope>
    <source>
        <strain evidence="1 2">B1d</strain>
    </source>
</reference>
<proteinExistence type="predicted"/>
<sequence>MAGKIKKMIEHIISKKSGNDSTLASSLNAKLCLQGVIPKKYDASSPDDPVIIGKLQTIAAEWGVSLAGV</sequence>
<dbReference type="OrthoDB" id="109465at2157"/>
<dbReference type="RefSeq" id="WP_154809562.1">
    <property type="nucleotide sequence ID" value="NZ_VIAQ01000014.1"/>
</dbReference>
<dbReference type="AlphaFoldDB" id="A0A7Z8KNL4"/>
<evidence type="ECO:0000313" key="2">
    <source>
        <dbReference type="Proteomes" id="UP000319335"/>
    </source>
</evidence>
<name>A0A7Z8KNL4_9EURY</name>
<accession>A0A7Z8KNL4</accession>
<keyword evidence="2" id="KW-1185">Reference proteome</keyword>
<evidence type="ECO:0000313" key="1">
    <source>
        <dbReference type="EMBL" id="TQD25656.1"/>
    </source>
</evidence>
<gene>
    <name evidence="1" type="ORF">FKV42_07080</name>
</gene>
<protein>
    <submittedName>
        <fullName evidence="1">Uncharacterized protein</fullName>
    </submittedName>
</protein>
<comment type="caution">
    <text evidence="1">The sequence shown here is derived from an EMBL/GenBank/DDBJ whole genome shotgun (WGS) entry which is preliminary data.</text>
</comment>
<dbReference type="EMBL" id="VIAQ01000014">
    <property type="protein sequence ID" value="TQD25656.1"/>
    <property type="molecule type" value="Genomic_DNA"/>
</dbReference>
<dbReference type="Proteomes" id="UP000319335">
    <property type="component" value="Unassembled WGS sequence"/>
</dbReference>